<dbReference type="FunCoup" id="A0A507BA55">
    <property type="interactions" value="149"/>
</dbReference>
<dbReference type="STRING" id="1093900.A0A507BA55"/>
<proteinExistence type="predicted"/>
<organism evidence="2 3">
    <name type="scientific">Thyridium curvatum</name>
    <dbReference type="NCBI Taxonomy" id="1093900"/>
    <lineage>
        <taxon>Eukaryota</taxon>
        <taxon>Fungi</taxon>
        <taxon>Dikarya</taxon>
        <taxon>Ascomycota</taxon>
        <taxon>Pezizomycotina</taxon>
        <taxon>Sordariomycetes</taxon>
        <taxon>Sordariomycetidae</taxon>
        <taxon>Thyridiales</taxon>
        <taxon>Thyridiaceae</taxon>
        <taxon>Thyridium</taxon>
    </lineage>
</organism>
<evidence type="ECO:0000313" key="3">
    <source>
        <dbReference type="Proteomes" id="UP000319257"/>
    </source>
</evidence>
<accession>A0A507BA55</accession>
<feature type="region of interest" description="Disordered" evidence="1">
    <location>
        <begin position="30"/>
        <end position="101"/>
    </location>
</feature>
<protein>
    <recommendedName>
        <fullName evidence="4">Mitochondrial ATPase complex subunit ATP10</fullName>
    </recommendedName>
</protein>
<feature type="compositionally biased region" description="Pro residues" evidence="1">
    <location>
        <begin position="40"/>
        <end position="49"/>
    </location>
</feature>
<dbReference type="GO" id="GO:0005743">
    <property type="term" value="C:mitochondrial inner membrane"/>
    <property type="evidence" value="ECO:0007669"/>
    <property type="project" value="TreeGrafter"/>
</dbReference>
<dbReference type="PANTHER" id="PTHR28106">
    <property type="entry name" value="MITOCHONDRIAL ATPASE COMPLEX SUBUNIT ATP10"/>
    <property type="match status" value="1"/>
</dbReference>
<dbReference type="AlphaFoldDB" id="A0A507BA55"/>
<evidence type="ECO:0008006" key="4">
    <source>
        <dbReference type="Google" id="ProtNLM"/>
    </source>
</evidence>
<comment type="caution">
    <text evidence="2">The sequence shown here is derived from an EMBL/GenBank/DDBJ whole genome shotgun (WGS) entry which is preliminary data.</text>
</comment>
<dbReference type="InParanoid" id="A0A507BA55"/>
<feature type="compositionally biased region" description="Low complexity" evidence="1">
    <location>
        <begin position="329"/>
        <end position="342"/>
    </location>
</feature>
<dbReference type="OrthoDB" id="17089at2759"/>
<dbReference type="PANTHER" id="PTHR28106:SF1">
    <property type="entry name" value="MITOCHONDRIAL ATPASE COMPLEX SUBUNIT ATP10"/>
    <property type="match status" value="1"/>
</dbReference>
<dbReference type="EMBL" id="SKBQ01000002">
    <property type="protein sequence ID" value="TPX14259.1"/>
    <property type="molecule type" value="Genomic_DNA"/>
</dbReference>
<feature type="region of interest" description="Disordered" evidence="1">
    <location>
        <begin position="325"/>
        <end position="348"/>
    </location>
</feature>
<gene>
    <name evidence="2" type="ORF">E0L32_000653</name>
</gene>
<dbReference type="RefSeq" id="XP_030995970.1">
    <property type="nucleotide sequence ID" value="XM_031141179.1"/>
</dbReference>
<name>A0A507BA55_9PEZI</name>
<reference evidence="2 3" key="1">
    <citation type="submission" date="2019-06" db="EMBL/GenBank/DDBJ databases">
        <title>Draft genome sequence of the filamentous fungus Phialemoniopsis curvata isolated from diesel fuel.</title>
        <authorList>
            <person name="Varaljay V.A."/>
            <person name="Lyon W.J."/>
            <person name="Crouch A.L."/>
            <person name="Drake C.E."/>
            <person name="Hollomon J.M."/>
            <person name="Nadeau L.J."/>
            <person name="Nunn H.S."/>
            <person name="Stevenson B.S."/>
            <person name="Bojanowski C.L."/>
            <person name="Crookes-Goodson W.J."/>
        </authorList>
    </citation>
    <scope>NUCLEOTIDE SEQUENCE [LARGE SCALE GENOMIC DNA]</scope>
    <source>
        <strain evidence="2 3">D216</strain>
    </source>
</reference>
<dbReference type="GO" id="GO:0033615">
    <property type="term" value="P:mitochondrial proton-transporting ATP synthase complex assembly"/>
    <property type="evidence" value="ECO:0007669"/>
    <property type="project" value="TreeGrafter"/>
</dbReference>
<dbReference type="Pfam" id="PF05176">
    <property type="entry name" value="ATP-synt_10"/>
    <property type="match status" value="1"/>
</dbReference>
<dbReference type="Proteomes" id="UP000319257">
    <property type="component" value="Unassembled WGS sequence"/>
</dbReference>
<evidence type="ECO:0000256" key="1">
    <source>
        <dbReference type="SAM" id="MobiDB-lite"/>
    </source>
</evidence>
<evidence type="ECO:0000313" key="2">
    <source>
        <dbReference type="EMBL" id="TPX14259.1"/>
    </source>
</evidence>
<sequence length="348" mass="38509">MAANVWRPALARRANPSLSCLSCQWRALSTSSPQRLADQKPPPPPPATPAAPAADEDGPTSQFADVPRAYGKRTDEFTPRPLSRPIGVSQPPQIGENSGVDFRSLQQRRDDFVNYEKHLKRREQLKQKMAKPYFREWTNMQFHKGKTFLAPPRPFKGDLSLYFPNLVGQTLSKEIRTPQDTTPTLAGRATVVSMFSSMWAENQAGTFVSKEANPALHEVLAASGGKAQLVQINVEENSLKAALIQLFMGSLRKRIGEANWDKYFIVRKGLTDEICESIGVLNSKVGYIYLVDHNCRIRWAGSGPSEPDERDGLVKGLQRLLDEMKKEAAQAQTGQGQASAGSETESSL</sequence>
<dbReference type="GeneID" id="41968100"/>
<dbReference type="InterPro" id="IPR007849">
    <property type="entry name" value="ATP10"/>
</dbReference>
<keyword evidence="3" id="KW-1185">Reference proteome</keyword>